<keyword evidence="7" id="KW-0547">Nucleotide-binding</keyword>
<feature type="transmembrane region" description="Helical" evidence="10">
    <location>
        <begin position="174"/>
        <end position="194"/>
    </location>
</feature>
<evidence type="ECO:0000259" key="12">
    <source>
        <dbReference type="PROSITE" id="PS50885"/>
    </source>
</evidence>
<keyword evidence="5" id="KW-0597">Phosphoprotein</keyword>
<dbReference type="GO" id="GO:0005524">
    <property type="term" value="F:ATP binding"/>
    <property type="evidence" value="ECO:0007669"/>
    <property type="project" value="UniProtKB-KW"/>
</dbReference>
<keyword evidence="6" id="KW-0808">Transferase</keyword>
<dbReference type="PROSITE" id="PS50885">
    <property type="entry name" value="HAMP"/>
    <property type="match status" value="1"/>
</dbReference>
<dbReference type="InterPro" id="IPR004358">
    <property type="entry name" value="Sig_transdc_His_kin-like_C"/>
</dbReference>
<keyword evidence="14" id="KW-1185">Reference proteome</keyword>
<dbReference type="RefSeq" id="WP_386802345.1">
    <property type="nucleotide sequence ID" value="NZ_JBHTMU010000010.1"/>
</dbReference>
<feature type="domain" description="HAMP" evidence="12">
    <location>
        <begin position="195"/>
        <end position="247"/>
    </location>
</feature>
<evidence type="ECO:0000256" key="7">
    <source>
        <dbReference type="ARBA" id="ARBA00022741"/>
    </source>
</evidence>
<dbReference type="Gene3D" id="1.10.8.500">
    <property type="entry name" value="HAMP domain in histidine kinase"/>
    <property type="match status" value="1"/>
</dbReference>
<accession>A0ABW3ZGL5</accession>
<keyword evidence="10" id="KW-1133">Transmembrane helix</keyword>
<keyword evidence="9 13" id="KW-0067">ATP-binding</keyword>
<dbReference type="Gene3D" id="3.30.565.10">
    <property type="entry name" value="Histidine kinase-like ATPase, C-terminal domain"/>
    <property type="match status" value="1"/>
</dbReference>
<keyword evidence="8" id="KW-0418">Kinase</keyword>
<dbReference type="InterPro" id="IPR036097">
    <property type="entry name" value="HisK_dim/P_sf"/>
</dbReference>
<comment type="catalytic activity">
    <reaction evidence="1">
        <text>ATP + protein L-histidine = ADP + protein N-phospho-L-histidine.</text>
        <dbReference type="EC" id="2.7.13.3"/>
    </reaction>
</comment>
<keyword evidence="4" id="KW-1003">Cell membrane</keyword>
<evidence type="ECO:0000256" key="10">
    <source>
        <dbReference type="SAM" id="Phobius"/>
    </source>
</evidence>
<feature type="transmembrane region" description="Helical" evidence="10">
    <location>
        <begin position="12"/>
        <end position="35"/>
    </location>
</feature>
<dbReference type="InterPro" id="IPR003660">
    <property type="entry name" value="HAMP_dom"/>
</dbReference>
<dbReference type="PROSITE" id="PS50109">
    <property type="entry name" value="HIS_KIN"/>
    <property type="match status" value="1"/>
</dbReference>
<dbReference type="InterPro" id="IPR003594">
    <property type="entry name" value="HATPase_dom"/>
</dbReference>
<dbReference type="PRINTS" id="PR00344">
    <property type="entry name" value="BCTRLSENSOR"/>
</dbReference>
<proteinExistence type="predicted"/>
<keyword evidence="10" id="KW-0472">Membrane</keyword>
<dbReference type="Gene3D" id="1.10.287.130">
    <property type="match status" value="1"/>
</dbReference>
<gene>
    <name evidence="13" type="ORF">ACFQ4E_07635</name>
</gene>
<evidence type="ECO:0000256" key="1">
    <source>
        <dbReference type="ARBA" id="ARBA00000085"/>
    </source>
</evidence>
<dbReference type="SMART" id="SM00387">
    <property type="entry name" value="HATPase_c"/>
    <property type="match status" value="1"/>
</dbReference>
<dbReference type="SUPFAM" id="SSF158472">
    <property type="entry name" value="HAMP domain-like"/>
    <property type="match status" value="1"/>
</dbReference>
<sequence>MKALRAALPSGLIGQFMLLLAAALIAANLVALALLSVERLRLDRAAVEAREIERVVSLLPAVEAARPGARGDIARRASTRFSRVSVEPTPLVPDAVTSPRSLAFTDDLAAALPDREARGAIRVRRSLAPGAWHREVETVALSVRLSGTAPARPQWLNIVSRAGPPRGPGIDDDVFALVLGLSLAAVLGVGWLFLRRLTRPLVRLTEATRAAGAGDRSVRVAVEGSREVRDLASAFNDMQARIGRFDAERMRTLAAVGHDLRTPITSLRIRVELLDEEEALPMIRTLDEMTVMAEGLVSYAKGAGEAEETQRVDLDRLLAELAQERGGEITASVPLVVAGRPVALKRAIGNLVDNAIRYGGAARIALAEATGAARITIEDDGPGIADERLEAMFEPFVRGEDSRSAETGGAGLGLAIARNIVLAHGGRVDLDNTGHGLRATVTLPLGKVMP</sequence>
<keyword evidence="10" id="KW-0812">Transmembrane</keyword>
<evidence type="ECO:0000256" key="5">
    <source>
        <dbReference type="ARBA" id="ARBA00022553"/>
    </source>
</evidence>
<dbReference type="Pfam" id="PF00672">
    <property type="entry name" value="HAMP"/>
    <property type="match status" value="1"/>
</dbReference>
<dbReference type="SUPFAM" id="SSF55874">
    <property type="entry name" value="ATPase domain of HSP90 chaperone/DNA topoisomerase II/histidine kinase"/>
    <property type="match status" value="1"/>
</dbReference>
<evidence type="ECO:0000256" key="9">
    <source>
        <dbReference type="ARBA" id="ARBA00022840"/>
    </source>
</evidence>
<evidence type="ECO:0000256" key="2">
    <source>
        <dbReference type="ARBA" id="ARBA00004651"/>
    </source>
</evidence>
<evidence type="ECO:0000256" key="8">
    <source>
        <dbReference type="ARBA" id="ARBA00022777"/>
    </source>
</evidence>
<feature type="domain" description="Histidine kinase" evidence="11">
    <location>
        <begin position="255"/>
        <end position="447"/>
    </location>
</feature>
<evidence type="ECO:0000256" key="3">
    <source>
        <dbReference type="ARBA" id="ARBA00012438"/>
    </source>
</evidence>
<dbReference type="CDD" id="cd06225">
    <property type="entry name" value="HAMP"/>
    <property type="match status" value="1"/>
</dbReference>
<dbReference type="EMBL" id="JBHTMU010000010">
    <property type="protein sequence ID" value="MFD1342284.1"/>
    <property type="molecule type" value="Genomic_DNA"/>
</dbReference>
<dbReference type="CDD" id="cd00082">
    <property type="entry name" value="HisKA"/>
    <property type="match status" value="1"/>
</dbReference>
<dbReference type="CDD" id="cd00075">
    <property type="entry name" value="HATPase"/>
    <property type="match status" value="1"/>
</dbReference>
<dbReference type="EC" id="2.7.13.3" evidence="3"/>
<dbReference type="InterPro" id="IPR036890">
    <property type="entry name" value="HATPase_C_sf"/>
</dbReference>
<dbReference type="Proteomes" id="UP001597135">
    <property type="component" value="Unassembled WGS sequence"/>
</dbReference>
<comment type="caution">
    <text evidence="13">The sequence shown here is derived from an EMBL/GenBank/DDBJ whole genome shotgun (WGS) entry which is preliminary data.</text>
</comment>
<dbReference type="PANTHER" id="PTHR44936">
    <property type="entry name" value="SENSOR PROTEIN CREC"/>
    <property type="match status" value="1"/>
</dbReference>
<dbReference type="Pfam" id="PF02518">
    <property type="entry name" value="HATPase_c"/>
    <property type="match status" value="1"/>
</dbReference>
<protein>
    <recommendedName>
        <fullName evidence="3">histidine kinase</fullName>
        <ecNumber evidence="3">2.7.13.3</ecNumber>
    </recommendedName>
</protein>
<dbReference type="InterPro" id="IPR050980">
    <property type="entry name" value="2C_sensor_his_kinase"/>
</dbReference>
<name>A0ABW3ZGL5_9RHOB</name>
<dbReference type="SUPFAM" id="SSF47384">
    <property type="entry name" value="Homodimeric domain of signal transducing histidine kinase"/>
    <property type="match status" value="1"/>
</dbReference>
<dbReference type="SMART" id="SM00304">
    <property type="entry name" value="HAMP"/>
    <property type="match status" value="1"/>
</dbReference>
<reference evidence="14" key="1">
    <citation type="journal article" date="2019" name="Int. J. Syst. Evol. Microbiol.">
        <title>The Global Catalogue of Microorganisms (GCM) 10K type strain sequencing project: providing services to taxonomists for standard genome sequencing and annotation.</title>
        <authorList>
            <consortium name="The Broad Institute Genomics Platform"/>
            <consortium name="The Broad Institute Genome Sequencing Center for Infectious Disease"/>
            <person name="Wu L."/>
            <person name="Ma J."/>
        </authorList>
    </citation>
    <scope>NUCLEOTIDE SEQUENCE [LARGE SCALE GENOMIC DNA]</scope>
    <source>
        <strain evidence="14">CCUG 62953</strain>
    </source>
</reference>
<dbReference type="InterPro" id="IPR003661">
    <property type="entry name" value="HisK_dim/P_dom"/>
</dbReference>
<evidence type="ECO:0000313" key="14">
    <source>
        <dbReference type="Proteomes" id="UP001597135"/>
    </source>
</evidence>
<evidence type="ECO:0000256" key="4">
    <source>
        <dbReference type="ARBA" id="ARBA00022475"/>
    </source>
</evidence>
<evidence type="ECO:0000259" key="11">
    <source>
        <dbReference type="PROSITE" id="PS50109"/>
    </source>
</evidence>
<evidence type="ECO:0000313" key="13">
    <source>
        <dbReference type="EMBL" id="MFD1342284.1"/>
    </source>
</evidence>
<organism evidence="13 14">
    <name type="scientific">Litorisediminicola beolgyonensis</name>
    <dbReference type="NCBI Taxonomy" id="1173614"/>
    <lineage>
        <taxon>Bacteria</taxon>
        <taxon>Pseudomonadati</taxon>
        <taxon>Pseudomonadota</taxon>
        <taxon>Alphaproteobacteria</taxon>
        <taxon>Rhodobacterales</taxon>
        <taxon>Paracoccaceae</taxon>
        <taxon>Litorisediminicola</taxon>
    </lineage>
</organism>
<comment type="subcellular location">
    <subcellularLocation>
        <location evidence="2">Cell membrane</location>
        <topology evidence="2">Multi-pass membrane protein</topology>
    </subcellularLocation>
</comment>
<evidence type="ECO:0000256" key="6">
    <source>
        <dbReference type="ARBA" id="ARBA00022679"/>
    </source>
</evidence>
<dbReference type="PANTHER" id="PTHR44936:SF10">
    <property type="entry name" value="SENSOR PROTEIN RSTB"/>
    <property type="match status" value="1"/>
</dbReference>
<dbReference type="InterPro" id="IPR005467">
    <property type="entry name" value="His_kinase_dom"/>
</dbReference>